<sequence>MEADVVNGNEVCANAWLAVPPDKVGHSQSNSPQNKLEEVLISESKFSVLSLDEAEEWEILPVVPQVVEEEDPGVSYDVLECDLMEDKLLADCDKLKGRVVLQRGGKRVQKPKAQDANLLSTRVVVDFKTQIWEVSILILMGRVRCGLRRGTWVVCGWGLCGWAVCGWLMWRWVICGWGVMVLLCVDMISKD</sequence>
<organism evidence="2 3">
    <name type="scientific">Brassica cretica</name>
    <name type="common">Mustard</name>
    <dbReference type="NCBI Taxonomy" id="69181"/>
    <lineage>
        <taxon>Eukaryota</taxon>
        <taxon>Viridiplantae</taxon>
        <taxon>Streptophyta</taxon>
        <taxon>Embryophyta</taxon>
        <taxon>Tracheophyta</taxon>
        <taxon>Spermatophyta</taxon>
        <taxon>Magnoliopsida</taxon>
        <taxon>eudicotyledons</taxon>
        <taxon>Gunneridae</taxon>
        <taxon>Pentapetalae</taxon>
        <taxon>rosids</taxon>
        <taxon>malvids</taxon>
        <taxon>Brassicales</taxon>
        <taxon>Brassicaceae</taxon>
        <taxon>Brassiceae</taxon>
        <taxon>Brassica</taxon>
    </lineage>
</organism>
<feature type="transmembrane region" description="Helical" evidence="1">
    <location>
        <begin position="146"/>
        <end position="164"/>
    </location>
</feature>
<reference evidence="2" key="1">
    <citation type="submission" date="2019-12" db="EMBL/GenBank/DDBJ databases">
        <title>Genome sequencing and annotation of Brassica cretica.</title>
        <authorList>
            <person name="Studholme D.J."/>
            <person name="Sarris P."/>
        </authorList>
    </citation>
    <scope>NUCLEOTIDE SEQUENCE</scope>
    <source>
        <strain evidence="2">PFS-109/04</strain>
        <tissue evidence="2">Leaf</tissue>
    </source>
</reference>
<proteinExistence type="predicted"/>
<gene>
    <name evidence="2" type="ORF">F2Q69_00023908</name>
</gene>
<dbReference type="Proteomes" id="UP000712600">
    <property type="component" value="Unassembled WGS sequence"/>
</dbReference>
<evidence type="ECO:0000313" key="2">
    <source>
        <dbReference type="EMBL" id="KAF3540625.1"/>
    </source>
</evidence>
<keyword evidence="1" id="KW-0812">Transmembrane</keyword>
<protein>
    <submittedName>
        <fullName evidence="2">Uncharacterized protein</fullName>
    </submittedName>
</protein>
<comment type="caution">
    <text evidence="2">The sequence shown here is derived from an EMBL/GenBank/DDBJ whole genome shotgun (WGS) entry which is preliminary data.</text>
</comment>
<evidence type="ECO:0000313" key="3">
    <source>
        <dbReference type="Proteomes" id="UP000712600"/>
    </source>
</evidence>
<dbReference type="EMBL" id="QGKX02001290">
    <property type="protein sequence ID" value="KAF3540625.1"/>
    <property type="molecule type" value="Genomic_DNA"/>
</dbReference>
<evidence type="ECO:0000256" key="1">
    <source>
        <dbReference type="SAM" id="Phobius"/>
    </source>
</evidence>
<keyword evidence="1" id="KW-1133">Transmembrane helix</keyword>
<accession>A0A8S9QA66</accession>
<keyword evidence="1" id="KW-0472">Membrane</keyword>
<name>A0A8S9QA66_BRACR</name>
<dbReference type="AlphaFoldDB" id="A0A8S9QA66"/>